<dbReference type="InterPro" id="IPR006136">
    <property type="entry name" value="FlhB"/>
</dbReference>
<sequence>MGCIKIFSGFFPCSNKAQLQPFSKSVSFDLQLFAGEKTEEATAKRKGEARQKGQVAKSTEVNSVFIILAAFFTLKLIGSYIYDELTRYMQLSFSNVATADMTINSIREIFLGFAIVFIKTALPVMCVILIVSLTINFIQVGFLFSFEPLMPKLSKLNPIAGFGRLFSKRSLVELVKSLLKITIIGYFIYRFMRKQIEQIPGLISAELIDSLHIAASLILNLVFQISAVMLVLAAFDYFYQWWEHKESLKMSKDDIKQEFKQSEGDPLIKGKIKQRQRAMSMQRMMQEVPKADVIVTNPTHFAVALKYEKAMAAPIVVAKGQDLIAQRIKEIAKENKVIIVENKVLARALYAAVDIGYPVPPELYQAVAEVLAYVYKLKKRLS</sequence>
<evidence type="ECO:0000256" key="7">
    <source>
        <dbReference type="ARBA" id="ARBA00022795"/>
    </source>
</evidence>
<dbReference type="Pfam" id="PF01312">
    <property type="entry name" value="Bac_export_2"/>
    <property type="match status" value="1"/>
</dbReference>
<dbReference type="Proteomes" id="UP000004324">
    <property type="component" value="Unassembled WGS sequence"/>
</dbReference>
<feature type="transmembrane region" description="Helical" evidence="12">
    <location>
        <begin position="174"/>
        <end position="192"/>
    </location>
</feature>
<keyword evidence="9 12" id="KW-1133">Transmembrane helix</keyword>
<organism evidence="13 14">
    <name type="scientific">Pelosinus fermentans B4</name>
    <dbReference type="NCBI Taxonomy" id="1149862"/>
    <lineage>
        <taxon>Bacteria</taxon>
        <taxon>Bacillati</taxon>
        <taxon>Bacillota</taxon>
        <taxon>Negativicutes</taxon>
        <taxon>Selenomonadales</taxon>
        <taxon>Sporomusaceae</taxon>
        <taxon>Pelosinus</taxon>
    </lineage>
</organism>
<evidence type="ECO:0000313" key="14">
    <source>
        <dbReference type="Proteomes" id="UP000004324"/>
    </source>
</evidence>
<dbReference type="GO" id="GO:0009306">
    <property type="term" value="P:protein secretion"/>
    <property type="evidence" value="ECO:0007669"/>
    <property type="project" value="InterPro"/>
</dbReference>
<keyword evidence="7 12" id="KW-1005">Bacterial flagellum biogenesis</keyword>
<keyword evidence="13" id="KW-0966">Cell projection</keyword>
<keyword evidence="13" id="KW-0969">Cilium</keyword>
<evidence type="ECO:0000256" key="6">
    <source>
        <dbReference type="ARBA" id="ARBA00022692"/>
    </source>
</evidence>
<keyword evidence="4 12" id="KW-0813">Transport</keyword>
<dbReference type="InterPro" id="IPR029025">
    <property type="entry name" value="T3SS_substrate_exporter_C"/>
</dbReference>
<dbReference type="OrthoDB" id="9807950at2"/>
<dbReference type="SUPFAM" id="SSF160544">
    <property type="entry name" value="EscU C-terminal domain-like"/>
    <property type="match status" value="1"/>
</dbReference>
<dbReference type="Gene3D" id="6.10.250.2080">
    <property type="match status" value="1"/>
</dbReference>
<dbReference type="InterPro" id="IPR006135">
    <property type="entry name" value="T3SS_substrate_exporter"/>
</dbReference>
<feature type="transmembrane region" description="Helical" evidence="12">
    <location>
        <begin position="61"/>
        <end position="82"/>
    </location>
</feature>
<evidence type="ECO:0000256" key="3">
    <source>
        <dbReference type="ARBA" id="ARBA00021622"/>
    </source>
</evidence>
<keyword evidence="10 12" id="KW-0472">Membrane</keyword>
<dbReference type="GO" id="GO:0005886">
    <property type="term" value="C:plasma membrane"/>
    <property type="evidence" value="ECO:0007669"/>
    <property type="project" value="UniProtKB-SubCell"/>
</dbReference>
<proteinExistence type="inferred from homology"/>
<dbReference type="PANTHER" id="PTHR30531">
    <property type="entry name" value="FLAGELLAR BIOSYNTHETIC PROTEIN FLHB"/>
    <property type="match status" value="1"/>
</dbReference>
<dbReference type="GO" id="GO:0044780">
    <property type="term" value="P:bacterial-type flagellum assembly"/>
    <property type="evidence" value="ECO:0007669"/>
    <property type="project" value="InterPro"/>
</dbReference>
<evidence type="ECO:0000256" key="10">
    <source>
        <dbReference type="ARBA" id="ARBA00023136"/>
    </source>
</evidence>
<dbReference type="PATRIC" id="fig|1149862.3.peg.2634"/>
<evidence type="ECO:0000256" key="5">
    <source>
        <dbReference type="ARBA" id="ARBA00022475"/>
    </source>
</evidence>
<evidence type="ECO:0000256" key="12">
    <source>
        <dbReference type="RuleBase" id="RU364091"/>
    </source>
</evidence>
<dbReference type="NCBIfam" id="TIGR00328">
    <property type="entry name" value="flhB"/>
    <property type="match status" value="1"/>
</dbReference>
<comment type="function">
    <text evidence="12">Required for formation of the rod structure in the basal body of the flagellar apparatus. Together with FliI and FliH, may constitute the export apparatus of flagellin.</text>
</comment>
<accession>I9AZ72</accession>
<comment type="caution">
    <text evidence="12">Lacks conserved residue(s) required for the propagation of feature annotation.</text>
</comment>
<evidence type="ECO:0000256" key="11">
    <source>
        <dbReference type="ARBA" id="ARBA00023225"/>
    </source>
</evidence>
<dbReference type="AlphaFoldDB" id="I9AZ72"/>
<evidence type="ECO:0000313" key="13">
    <source>
        <dbReference type="EMBL" id="EIW18197.1"/>
    </source>
</evidence>
<keyword evidence="8 12" id="KW-0653">Protein transport</keyword>
<evidence type="ECO:0000256" key="1">
    <source>
        <dbReference type="ARBA" id="ARBA00004651"/>
    </source>
</evidence>
<evidence type="ECO:0000256" key="9">
    <source>
        <dbReference type="ARBA" id="ARBA00022989"/>
    </source>
</evidence>
<protein>
    <recommendedName>
        <fullName evidence="3 12">Flagellar biosynthetic protein FlhB</fullName>
    </recommendedName>
</protein>
<feature type="transmembrane region" description="Helical" evidence="12">
    <location>
        <begin position="212"/>
        <end position="239"/>
    </location>
</feature>
<gene>
    <name evidence="12" type="primary">flhB</name>
    <name evidence="13" type="ORF">FB4_3671</name>
</gene>
<dbReference type="RefSeq" id="WP_007934838.1">
    <property type="nucleotide sequence ID" value="NZ_AKVJ01000028.1"/>
</dbReference>
<name>I9AZ72_9FIRM</name>
<comment type="caution">
    <text evidence="13">The sequence shown here is derived from an EMBL/GenBank/DDBJ whole genome shotgun (WGS) entry which is preliminary data.</text>
</comment>
<evidence type="ECO:0000256" key="2">
    <source>
        <dbReference type="ARBA" id="ARBA00010690"/>
    </source>
</evidence>
<keyword evidence="5 12" id="KW-1003">Cell membrane</keyword>
<evidence type="ECO:0000256" key="8">
    <source>
        <dbReference type="ARBA" id="ARBA00022927"/>
    </source>
</evidence>
<reference evidence="13 14" key="1">
    <citation type="journal article" date="2012" name="J. Bacteriol.">
        <title>Draft Genome Sequences for Two Metal-Reducing Pelosinus fermentans Strains Isolated from a Cr(VI)-Contaminated Site and for Type Strain R7.</title>
        <authorList>
            <person name="Brown S.D."/>
            <person name="Podar M."/>
            <person name="Klingeman D.M."/>
            <person name="Johnson C.M."/>
            <person name="Yang Z.K."/>
            <person name="Utturkar S.M."/>
            <person name="Land M.L."/>
            <person name="Mosher J.J."/>
            <person name="Hurt R.A.Jr."/>
            <person name="Phelps T.J."/>
            <person name="Palumbo A.V."/>
            <person name="Arkin A.P."/>
            <person name="Hazen T.C."/>
            <person name="Elias D.A."/>
        </authorList>
    </citation>
    <scope>NUCLEOTIDE SEQUENCE [LARGE SCALE GENOMIC DNA]</scope>
    <source>
        <strain evidence="13 14">B4</strain>
    </source>
</reference>
<dbReference type="FunFam" id="3.40.1690.10:FF:000001">
    <property type="entry name" value="Flagellar biosynthetic protein FlhB"/>
    <property type="match status" value="1"/>
</dbReference>
<keyword evidence="14" id="KW-1185">Reference proteome</keyword>
<comment type="subcellular location">
    <subcellularLocation>
        <location evidence="1">Cell membrane</location>
        <topology evidence="1">Multi-pass membrane protein</topology>
    </subcellularLocation>
</comment>
<comment type="similarity">
    <text evidence="2 12">Belongs to the type III secretion exporter family.</text>
</comment>
<dbReference type="PRINTS" id="PR00950">
    <property type="entry name" value="TYPE3IMSPROT"/>
</dbReference>
<keyword evidence="13" id="KW-0282">Flagellum</keyword>
<keyword evidence="6 12" id="KW-0812">Transmembrane</keyword>
<dbReference type="Gene3D" id="3.40.1690.10">
    <property type="entry name" value="secretion proteins EscU"/>
    <property type="match status" value="1"/>
</dbReference>
<dbReference type="PANTHER" id="PTHR30531:SF12">
    <property type="entry name" value="FLAGELLAR BIOSYNTHETIC PROTEIN FLHB"/>
    <property type="match status" value="1"/>
</dbReference>
<dbReference type="EMBL" id="AKVJ01000028">
    <property type="protein sequence ID" value="EIW18197.1"/>
    <property type="molecule type" value="Genomic_DNA"/>
</dbReference>
<evidence type="ECO:0000256" key="4">
    <source>
        <dbReference type="ARBA" id="ARBA00022448"/>
    </source>
</evidence>
<keyword evidence="11 12" id="KW-1006">Bacterial flagellum protein export</keyword>